<dbReference type="EC" id="2.3.1.225" evidence="1"/>
<protein>
    <submittedName>
        <fullName evidence="1">Palmitoyltransferase</fullName>
        <ecNumber evidence="1">2.3.1.225</ecNumber>
    </submittedName>
</protein>
<dbReference type="EMBL" id="JAPDRP010000006">
    <property type="protein sequence ID" value="KAJ9646608.1"/>
    <property type="molecule type" value="Genomic_DNA"/>
</dbReference>
<organism evidence="1 2">
    <name type="scientific">Coniosporium tulheliwenetii</name>
    <dbReference type="NCBI Taxonomy" id="3383036"/>
    <lineage>
        <taxon>Eukaryota</taxon>
        <taxon>Fungi</taxon>
        <taxon>Dikarya</taxon>
        <taxon>Ascomycota</taxon>
        <taxon>Pezizomycotina</taxon>
        <taxon>Dothideomycetes</taxon>
        <taxon>Dothideomycetes incertae sedis</taxon>
        <taxon>Coniosporium</taxon>
    </lineage>
</organism>
<comment type="caution">
    <text evidence="1">The sequence shown here is derived from an EMBL/GenBank/DDBJ whole genome shotgun (WGS) entry which is preliminary data.</text>
</comment>
<accession>A0ACC2ZG53</accession>
<reference evidence="1" key="1">
    <citation type="submission" date="2022-10" db="EMBL/GenBank/DDBJ databases">
        <title>Culturing micro-colonial fungi from biological soil crusts in the Mojave desert and describing Neophaeococcomyces mojavensis, and introducing the new genera and species Taxawa tesnikishii.</title>
        <authorList>
            <person name="Kurbessoian T."/>
            <person name="Stajich J.E."/>
        </authorList>
    </citation>
    <scope>NUCLEOTIDE SEQUENCE</scope>
    <source>
        <strain evidence="1">JES_115</strain>
    </source>
</reference>
<dbReference type="Proteomes" id="UP001172680">
    <property type="component" value="Unassembled WGS sequence"/>
</dbReference>
<evidence type="ECO:0000313" key="1">
    <source>
        <dbReference type="EMBL" id="KAJ9646608.1"/>
    </source>
</evidence>
<keyword evidence="1" id="KW-0012">Acyltransferase</keyword>
<sequence>MAYLEYFLYIRAAVLWKDRKMPSYLGPSPAQLIHLFVLVVANSITLFALSILLAQSLWGLASNTTTIERWEIERHEALLRRARHLGGFLDGPDGQRVRITRQEFPYDIGIWKNIKQGMGSGNPLSWFWPLVRSPSVESGLEFEVNGFEDSSVTWPPPDPDRIPRVRRQFNPEEAFIHKEGYVDTYDEVEAFRQRQQEDLQRWKRPPNEVQRRRPFHERLEKSVAAEVEDGYSSPDEQDGAPGEEAWRNSEGERLADFGVEEDVDFYDEDEVPLADLLRRRKAASGKGH</sequence>
<gene>
    <name evidence="1" type="primary">PFA4</name>
    <name evidence="1" type="ORF">H2199_002657</name>
</gene>
<proteinExistence type="predicted"/>
<evidence type="ECO:0000313" key="2">
    <source>
        <dbReference type="Proteomes" id="UP001172680"/>
    </source>
</evidence>
<keyword evidence="1" id="KW-0808">Transferase</keyword>
<name>A0ACC2ZG53_9PEZI</name>
<keyword evidence="2" id="KW-1185">Reference proteome</keyword>